<evidence type="ECO:0000313" key="1">
    <source>
        <dbReference type="EMBL" id="KAJ8687845.1"/>
    </source>
</evidence>
<accession>A0ACC2PWP9</accession>
<protein>
    <submittedName>
        <fullName evidence="1">Uncharacterized protein</fullName>
    </submittedName>
</protein>
<proteinExistence type="predicted"/>
<dbReference type="Proteomes" id="UP001239111">
    <property type="component" value="Chromosome 1"/>
</dbReference>
<reference evidence="1" key="1">
    <citation type="submission" date="2023-04" db="EMBL/GenBank/DDBJ databases">
        <title>A chromosome-level genome assembly of the parasitoid wasp Eretmocerus hayati.</title>
        <authorList>
            <person name="Zhong Y."/>
            <person name="Liu S."/>
            <person name="Liu Y."/>
        </authorList>
    </citation>
    <scope>NUCLEOTIDE SEQUENCE</scope>
    <source>
        <strain evidence="1">ZJU_SS_LIU_2023</strain>
    </source>
</reference>
<gene>
    <name evidence="1" type="ORF">QAD02_023640</name>
</gene>
<dbReference type="EMBL" id="CM056741">
    <property type="protein sequence ID" value="KAJ8687845.1"/>
    <property type="molecule type" value="Genomic_DNA"/>
</dbReference>
<evidence type="ECO:0000313" key="2">
    <source>
        <dbReference type="Proteomes" id="UP001239111"/>
    </source>
</evidence>
<comment type="caution">
    <text evidence="1">The sequence shown here is derived from an EMBL/GenBank/DDBJ whole genome shotgun (WGS) entry which is preliminary data.</text>
</comment>
<name>A0ACC2PWP9_9HYME</name>
<organism evidence="1 2">
    <name type="scientific">Eretmocerus hayati</name>
    <dbReference type="NCBI Taxonomy" id="131215"/>
    <lineage>
        <taxon>Eukaryota</taxon>
        <taxon>Metazoa</taxon>
        <taxon>Ecdysozoa</taxon>
        <taxon>Arthropoda</taxon>
        <taxon>Hexapoda</taxon>
        <taxon>Insecta</taxon>
        <taxon>Pterygota</taxon>
        <taxon>Neoptera</taxon>
        <taxon>Endopterygota</taxon>
        <taxon>Hymenoptera</taxon>
        <taxon>Apocrita</taxon>
        <taxon>Proctotrupomorpha</taxon>
        <taxon>Chalcidoidea</taxon>
        <taxon>Aphelinidae</taxon>
        <taxon>Aphelininae</taxon>
        <taxon>Eretmocerus</taxon>
    </lineage>
</organism>
<sequence>MFLSKRIMKMATVAAIGFGTLSSLRANEYDFGSIGIVRLTRAAATVYVIGRHYKKSLYNTGLDKKSEEYIAKKSEAHSFGAKKLLQLCCANKGVYIKVGQHIGALDYLLPKEYVTTMRILHNSAPESSFMDVLTILREDFKCDPNAIFSSIEERPLGTASLAQVHEARLKNGNKVAVKVQHRSVKTNSYVDLKTMEALVRITSWCFPEFKFDWLVEETRKNIPKELDFKLEGKNADKVRILFKDYSWLHVPQVYWDLTSNRVLTMEFIEGGHVNDLNYYQKYKIDPYDVSDKLGKLYSRMIFIHGFVHSDPHPGNIMVRRTSASQTQVVLLDHGLYAELSDNFRWEYSKLWLAILNKDKVAMKKNCTKLGVRDLYGLLACMVSGRSWETIMRGVQNTNYDSKEKELFQKEMPDLLPKITEVLAKVDRHMLLILKTNDLIRSIEYNLNTHSRMMAFREMSTCCVKAVYGEKLKYSVSRLSKWTIMAQEKWTLFKIVVYYAYLSLVQFDVRKFLSII</sequence>
<keyword evidence="2" id="KW-1185">Reference proteome</keyword>